<reference evidence="1 2" key="1">
    <citation type="journal article" date="2023" name="G3 (Bethesda)">
        <title>A chromosome-length genome assembly and annotation of blackberry (Rubus argutus, cv. 'Hillquist').</title>
        <authorList>
            <person name="Bruna T."/>
            <person name="Aryal R."/>
            <person name="Dudchenko O."/>
            <person name="Sargent D.J."/>
            <person name="Mead D."/>
            <person name="Buti M."/>
            <person name="Cavallini A."/>
            <person name="Hytonen T."/>
            <person name="Andres J."/>
            <person name="Pham M."/>
            <person name="Weisz D."/>
            <person name="Mascagni F."/>
            <person name="Usai G."/>
            <person name="Natali L."/>
            <person name="Bassil N."/>
            <person name="Fernandez G.E."/>
            <person name="Lomsadze A."/>
            <person name="Armour M."/>
            <person name="Olukolu B."/>
            <person name="Poorten T."/>
            <person name="Britton C."/>
            <person name="Davik J."/>
            <person name="Ashrafi H."/>
            <person name="Aiden E.L."/>
            <person name="Borodovsky M."/>
            <person name="Worthington M."/>
        </authorList>
    </citation>
    <scope>NUCLEOTIDE SEQUENCE [LARGE SCALE GENOMIC DNA]</scope>
    <source>
        <strain evidence="1">PI 553951</strain>
    </source>
</reference>
<keyword evidence="2" id="KW-1185">Reference proteome</keyword>
<evidence type="ECO:0000313" key="2">
    <source>
        <dbReference type="Proteomes" id="UP001457282"/>
    </source>
</evidence>
<sequence length="97" mass="10818">MTTSWIAAMAGATEEEELGSPTWKAAMEAYGYGLGCILGGSHDGLRRWVDAVRAEGGRDLVCWARRTAVLGTELVDAVRWRRTVWLLERNCRFEMGL</sequence>
<comment type="caution">
    <text evidence="1">The sequence shown here is derived from an EMBL/GenBank/DDBJ whole genome shotgun (WGS) entry which is preliminary data.</text>
</comment>
<dbReference type="Proteomes" id="UP001457282">
    <property type="component" value="Unassembled WGS sequence"/>
</dbReference>
<proteinExistence type="predicted"/>
<accession>A0AAW1Y3H1</accession>
<gene>
    <name evidence="1" type="ORF">M0R45_008935</name>
</gene>
<evidence type="ECO:0000313" key="1">
    <source>
        <dbReference type="EMBL" id="KAK9943323.1"/>
    </source>
</evidence>
<dbReference type="AlphaFoldDB" id="A0AAW1Y3H1"/>
<protein>
    <submittedName>
        <fullName evidence="1">Uncharacterized protein</fullName>
    </submittedName>
</protein>
<organism evidence="1 2">
    <name type="scientific">Rubus argutus</name>
    <name type="common">Southern blackberry</name>
    <dbReference type="NCBI Taxonomy" id="59490"/>
    <lineage>
        <taxon>Eukaryota</taxon>
        <taxon>Viridiplantae</taxon>
        <taxon>Streptophyta</taxon>
        <taxon>Embryophyta</taxon>
        <taxon>Tracheophyta</taxon>
        <taxon>Spermatophyta</taxon>
        <taxon>Magnoliopsida</taxon>
        <taxon>eudicotyledons</taxon>
        <taxon>Gunneridae</taxon>
        <taxon>Pentapetalae</taxon>
        <taxon>rosids</taxon>
        <taxon>fabids</taxon>
        <taxon>Rosales</taxon>
        <taxon>Rosaceae</taxon>
        <taxon>Rosoideae</taxon>
        <taxon>Rosoideae incertae sedis</taxon>
        <taxon>Rubus</taxon>
    </lineage>
</organism>
<dbReference type="EMBL" id="JBEDUW010000002">
    <property type="protein sequence ID" value="KAK9943323.1"/>
    <property type="molecule type" value="Genomic_DNA"/>
</dbReference>
<name>A0AAW1Y3H1_RUBAR</name>